<dbReference type="OrthoDB" id="7064009at2"/>
<dbReference type="GO" id="GO:0016491">
    <property type="term" value="F:oxidoreductase activity"/>
    <property type="evidence" value="ECO:0007669"/>
    <property type="project" value="UniProtKB-KW"/>
</dbReference>
<dbReference type="Gene3D" id="3.40.50.720">
    <property type="entry name" value="NAD(P)-binding Rossmann-like Domain"/>
    <property type="match status" value="1"/>
</dbReference>
<dbReference type="SUPFAM" id="SSF51735">
    <property type="entry name" value="NAD(P)-binding Rossmann-fold domains"/>
    <property type="match status" value="1"/>
</dbReference>
<evidence type="ECO:0000256" key="3">
    <source>
        <dbReference type="SAM" id="MobiDB-lite"/>
    </source>
</evidence>
<dbReference type="AlphaFoldDB" id="A0A5S4GTZ3"/>
<feature type="compositionally biased region" description="Basic and acidic residues" evidence="3">
    <location>
        <begin position="9"/>
        <end position="21"/>
    </location>
</feature>
<protein>
    <submittedName>
        <fullName evidence="4">SDR family NAD(P)-dependent oxidoreductase</fullName>
    </submittedName>
</protein>
<comment type="similarity">
    <text evidence="1">Belongs to the short-chain dehydrogenases/reductases (SDR) family.</text>
</comment>
<dbReference type="InterPro" id="IPR002347">
    <property type="entry name" value="SDR_fam"/>
</dbReference>
<dbReference type="Pfam" id="PF00106">
    <property type="entry name" value="adh_short"/>
    <property type="match status" value="1"/>
</dbReference>
<proteinExistence type="inferred from homology"/>
<dbReference type="PANTHER" id="PTHR44196">
    <property type="entry name" value="DEHYDROGENASE/REDUCTASE SDR FAMILY MEMBER 7B"/>
    <property type="match status" value="1"/>
</dbReference>
<gene>
    <name evidence="4" type="ORF">ETD96_20955</name>
</gene>
<dbReference type="InterPro" id="IPR036291">
    <property type="entry name" value="NAD(P)-bd_dom_sf"/>
</dbReference>
<reference evidence="4 5" key="1">
    <citation type="submission" date="2019-05" db="EMBL/GenBank/DDBJ databases">
        <title>Draft genome sequence of Actinomadura geliboluensis A8036.</title>
        <authorList>
            <person name="Saricaoglu S."/>
            <person name="Isik K."/>
        </authorList>
    </citation>
    <scope>NUCLEOTIDE SEQUENCE [LARGE SCALE GENOMIC DNA]</scope>
    <source>
        <strain evidence="4 5">A8036</strain>
    </source>
</reference>
<evidence type="ECO:0000313" key="4">
    <source>
        <dbReference type="EMBL" id="TMR36393.1"/>
    </source>
</evidence>
<accession>A0A5S4GTZ3</accession>
<evidence type="ECO:0000313" key="5">
    <source>
        <dbReference type="Proteomes" id="UP000305238"/>
    </source>
</evidence>
<organism evidence="4 5">
    <name type="scientific">Actinomadura geliboluensis</name>
    <dbReference type="NCBI Taxonomy" id="882440"/>
    <lineage>
        <taxon>Bacteria</taxon>
        <taxon>Bacillati</taxon>
        <taxon>Actinomycetota</taxon>
        <taxon>Actinomycetes</taxon>
        <taxon>Streptosporangiales</taxon>
        <taxon>Thermomonosporaceae</taxon>
        <taxon>Actinomadura</taxon>
    </lineage>
</organism>
<keyword evidence="2" id="KW-0560">Oxidoreductase</keyword>
<dbReference type="EMBL" id="VCKZ01000152">
    <property type="protein sequence ID" value="TMR36393.1"/>
    <property type="molecule type" value="Genomic_DNA"/>
</dbReference>
<dbReference type="GO" id="GO:0016020">
    <property type="term" value="C:membrane"/>
    <property type="evidence" value="ECO:0007669"/>
    <property type="project" value="TreeGrafter"/>
</dbReference>
<comment type="caution">
    <text evidence="4">The sequence shown here is derived from an EMBL/GenBank/DDBJ whole genome shotgun (WGS) entry which is preliminary data.</text>
</comment>
<evidence type="ECO:0000256" key="2">
    <source>
        <dbReference type="ARBA" id="ARBA00023002"/>
    </source>
</evidence>
<keyword evidence="5" id="KW-1185">Reference proteome</keyword>
<dbReference type="PRINTS" id="PR00081">
    <property type="entry name" value="GDHRDH"/>
</dbReference>
<feature type="compositionally biased region" description="Gly residues" evidence="3">
    <location>
        <begin position="24"/>
        <end position="38"/>
    </location>
</feature>
<feature type="region of interest" description="Disordered" evidence="3">
    <location>
        <begin position="1"/>
        <end position="69"/>
    </location>
</feature>
<evidence type="ECO:0000256" key="1">
    <source>
        <dbReference type="ARBA" id="ARBA00006484"/>
    </source>
</evidence>
<dbReference type="Proteomes" id="UP000305238">
    <property type="component" value="Unassembled WGS sequence"/>
</dbReference>
<name>A0A5S4GTZ3_9ACTN</name>
<sequence>MPGRGHAPHTMDAHAVRRPDPSGRGQGRPGRPPGGGGTARARSGPGARAEHQQRRPPADGLRGRRGGAPVRRTALVTGAAHGLGALAARRLAAAAWDVVAVDVDEVGLAKTALRSPNMHVRACDVGDSDAVADLLAVIGPVHRVVHAAATAPAAPPLTQPLTEVEHVLRTDVLGAVHIARATLPGMLERGSGELVLCAPPPAAGATAAASGAVAAYTETLYREYGGQGVVFRCVRPDGETAPRHVLDALDRSFARPPGDLHVRPGQGRAALLAPGRAARRLARARTAAPH</sequence>
<feature type="compositionally biased region" description="Basic and acidic residues" evidence="3">
    <location>
        <begin position="48"/>
        <end position="57"/>
    </location>
</feature>
<dbReference type="PANTHER" id="PTHR44196:SF1">
    <property type="entry name" value="DEHYDROGENASE_REDUCTASE SDR FAMILY MEMBER 7B"/>
    <property type="match status" value="1"/>
</dbReference>